<dbReference type="RefSeq" id="WP_210434756.1">
    <property type="nucleotide sequence ID" value="NZ_SZUV01000001.1"/>
</dbReference>
<comment type="caution">
    <text evidence="1">The sequence shown here is derived from an EMBL/GenBank/DDBJ whole genome shotgun (WGS) entry which is preliminary data.</text>
</comment>
<dbReference type="EMBL" id="SZUV01000001">
    <property type="protein sequence ID" value="TQN50808.1"/>
    <property type="molecule type" value="Genomic_DNA"/>
</dbReference>
<accession>A0A543Q3D7</accession>
<organism evidence="1 2">
    <name type="scientific">Acidithiobacillus thiooxidans ATCC 19377</name>
    <dbReference type="NCBI Taxonomy" id="637390"/>
    <lineage>
        <taxon>Bacteria</taxon>
        <taxon>Pseudomonadati</taxon>
        <taxon>Pseudomonadota</taxon>
        <taxon>Acidithiobacillia</taxon>
        <taxon>Acidithiobacillales</taxon>
        <taxon>Acidithiobacillaceae</taxon>
        <taxon>Acidithiobacillus</taxon>
    </lineage>
</organism>
<reference evidence="1 2" key="1">
    <citation type="submission" date="2019-03" db="EMBL/GenBank/DDBJ databases">
        <title>New insights into Acidothiobacillus thiooxidans sulfur metabolism through coupled gene expression, solution geochemistry, microscopy and spectroscopy analyses.</title>
        <authorList>
            <person name="Camacho D."/>
            <person name="Frazao R."/>
            <person name="Fouillen A."/>
            <person name="Nanci A."/>
            <person name="Lang B.F."/>
            <person name="Apte S.C."/>
            <person name="Baron C."/>
            <person name="Warren L.A."/>
        </authorList>
    </citation>
    <scope>NUCLEOTIDE SEQUENCE [LARGE SCALE GENOMIC DNA]</scope>
    <source>
        <strain evidence="1 2">ATCC 19377</strain>
    </source>
</reference>
<protein>
    <submittedName>
        <fullName evidence="1">Uncharacterized protein</fullName>
    </submittedName>
</protein>
<dbReference type="Proteomes" id="UP000315403">
    <property type="component" value="Unassembled WGS sequence"/>
</dbReference>
<sequence length="85" mass="9075">MQADLWSGGDQSEKVNDSLNACLKTVLVQHGASNWSCWVRKSFLLLDSLSGMASKRLGTEGGQCVDARVTDAAAWGQTGAMVTTR</sequence>
<evidence type="ECO:0000313" key="2">
    <source>
        <dbReference type="Proteomes" id="UP000315403"/>
    </source>
</evidence>
<proteinExistence type="predicted"/>
<dbReference type="AlphaFoldDB" id="A0A543Q3D7"/>
<gene>
    <name evidence="1" type="ORF">DLNHIDIE_00664</name>
</gene>
<name>A0A543Q3D7_ACITH</name>
<evidence type="ECO:0000313" key="1">
    <source>
        <dbReference type="EMBL" id="TQN50808.1"/>
    </source>
</evidence>